<accession>A0A9N9BAV1</accession>
<gene>
    <name evidence="1" type="ORF">CPELLU_LOCUS5041</name>
</gene>
<protein>
    <submittedName>
        <fullName evidence="1">10654_t:CDS:1</fullName>
    </submittedName>
</protein>
<evidence type="ECO:0000313" key="2">
    <source>
        <dbReference type="Proteomes" id="UP000789759"/>
    </source>
</evidence>
<reference evidence="1" key="1">
    <citation type="submission" date="2021-06" db="EMBL/GenBank/DDBJ databases">
        <authorList>
            <person name="Kallberg Y."/>
            <person name="Tangrot J."/>
            <person name="Rosling A."/>
        </authorList>
    </citation>
    <scope>NUCLEOTIDE SEQUENCE</scope>
    <source>
        <strain evidence="1">FL966</strain>
    </source>
</reference>
<evidence type="ECO:0000313" key="1">
    <source>
        <dbReference type="EMBL" id="CAG8557442.1"/>
    </source>
</evidence>
<proteinExistence type="predicted"/>
<name>A0A9N9BAV1_9GLOM</name>
<keyword evidence="2" id="KW-1185">Reference proteome</keyword>
<dbReference type="Proteomes" id="UP000789759">
    <property type="component" value="Unassembled WGS sequence"/>
</dbReference>
<dbReference type="EMBL" id="CAJVQA010002793">
    <property type="protein sequence ID" value="CAG8557442.1"/>
    <property type="molecule type" value="Genomic_DNA"/>
</dbReference>
<sequence length="347" mass="39504">MIQSELLENLDSPTPYYCELRASDIDACLYKIHDDSVRPRNFLDIDNKNSIEAILSDHEGYSLYEFIGSDKLLHPIIDFDLPIETLNAIILKVSHKEVSKAIQIAFRDVCLEIHPNIRLKNIAQVTMLGSLKYKKEIKEHIHIKKAIYPKDEMIFDFMICLPNNESEVIESSLLDVLENISRRKYSIMSNITTKAEFKLAEILLKEANIEDYNLLFLSKNFSDKFSLSCISSSYCLLCNQKHTKKQPGMKNPSLKLTISKTALDREKKLSKAKAPVALISETSETSKMSNLPEPKIVKWSQKDQLETSKLLEPIELISGVVPDIPYKEINSSKPINEISSAILLTRA</sequence>
<dbReference type="AlphaFoldDB" id="A0A9N9BAV1"/>
<comment type="caution">
    <text evidence="1">The sequence shown here is derived from an EMBL/GenBank/DDBJ whole genome shotgun (WGS) entry which is preliminary data.</text>
</comment>
<organism evidence="1 2">
    <name type="scientific">Cetraspora pellucida</name>
    <dbReference type="NCBI Taxonomy" id="1433469"/>
    <lineage>
        <taxon>Eukaryota</taxon>
        <taxon>Fungi</taxon>
        <taxon>Fungi incertae sedis</taxon>
        <taxon>Mucoromycota</taxon>
        <taxon>Glomeromycotina</taxon>
        <taxon>Glomeromycetes</taxon>
        <taxon>Diversisporales</taxon>
        <taxon>Gigasporaceae</taxon>
        <taxon>Cetraspora</taxon>
    </lineage>
</organism>